<dbReference type="InterPro" id="IPR011001">
    <property type="entry name" value="Saposin-like"/>
</dbReference>
<evidence type="ECO:0000313" key="5">
    <source>
        <dbReference type="Proteomes" id="UP000324629"/>
    </source>
</evidence>
<sequence>MLAAFILFSMLVVASLGQEYGDASTFVCDACEHVMEIVKRHLISQDARHFVERDLVKLCRLIPAPELVGGVSLSYINVSMEYVARLGNGIDAHRNCVEMNMCRE</sequence>
<dbReference type="Gene3D" id="1.10.225.10">
    <property type="entry name" value="Saposin-like"/>
    <property type="match status" value="1"/>
</dbReference>
<dbReference type="PROSITE" id="PS50015">
    <property type="entry name" value="SAP_B"/>
    <property type="match status" value="1"/>
</dbReference>
<keyword evidence="1" id="KW-1015">Disulfide bond</keyword>
<evidence type="ECO:0000256" key="2">
    <source>
        <dbReference type="SAM" id="SignalP"/>
    </source>
</evidence>
<keyword evidence="5" id="KW-1185">Reference proteome</keyword>
<feature type="chain" id="PRO_5023926814" description="Saposin B-type domain-containing protein" evidence="2">
    <location>
        <begin position="18"/>
        <end position="104"/>
    </location>
</feature>
<keyword evidence="2" id="KW-0732">Signal</keyword>
<dbReference type="Proteomes" id="UP000324629">
    <property type="component" value="Unassembled WGS sequence"/>
</dbReference>
<protein>
    <recommendedName>
        <fullName evidence="3">Saposin B-type domain-containing protein</fullName>
    </recommendedName>
</protein>
<proteinExistence type="predicted"/>
<dbReference type="EMBL" id="QNGE01002276">
    <property type="protein sequence ID" value="KAA3675861.1"/>
    <property type="molecule type" value="Genomic_DNA"/>
</dbReference>
<organism evidence="4 5">
    <name type="scientific">Paragonimus westermani</name>
    <dbReference type="NCBI Taxonomy" id="34504"/>
    <lineage>
        <taxon>Eukaryota</taxon>
        <taxon>Metazoa</taxon>
        <taxon>Spiralia</taxon>
        <taxon>Lophotrochozoa</taxon>
        <taxon>Platyhelminthes</taxon>
        <taxon>Trematoda</taxon>
        <taxon>Digenea</taxon>
        <taxon>Plagiorchiida</taxon>
        <taxon>Troglotremata</taxon>
        <taxon>Troglotrematidae</taxon>
        <taxon>Paragonimus</taxon>
    </lineage>
</organism>
<dbReference type="SUPFAM" id="SSF47862">
    <property type="entry name" value="Saposin"/>
    <property type="match status" value="1"/>
</dbReference>
<evidence type="ECO:0000256" key="1">
    <source>
        <dbReference type="ARBA" id="ARBA00023157"/>
    </source>
</evidence>
<gene>
    <name evidence="4" type="ORF">DEA37_0006881</name>
</gene>
<feature type="domain" description="Saposin B-type" evidence="3">
    <location>
        <begin position="24"/>
        <end position="104"/>
    </location>
</feature>
<feature type="signal peptide" evidence="2">
    <location>
        <begin position="1"/>
        <end position="17"/>
    </location>
</feature>
<dbReference type="AlphaFoldDB" id="A0A5J4NK79"/>
<dbReference type="InterPro" id="IPR008139">
    <property type="entry name" value="SaposinB_dom"/>
</dbReference>
<name>A0A5J4NK79_9TREM</name>
<comment type="caution">
    <text evidence="4">The sequence shown here is derived from an EMBL/GenBank/DDBJ whole genome shotgun (WGS) entry which is preliminary data.</text>
</comment>
<reference evidence="4 5" key="1">
    <citation type="journal article" date="2019" name="Gigascience">
        <title>Whole-genome sequence of the oriental lung fluke Paragonimus westermani.</title>
        <authorList>
            <person name="Oey H."/>
            <person name="Zakrzewski M."/>
            <person name="Narain K."/>
            <person name="Devi K.R."/>
            <person name="Agatsuma T."/>
            <person name="Nawaratna S."/>
            <person name="Gobert G.N."/>
            <person name="Jones M.K."/>
            <person name="Ragan M.A."/>
            <person name="McManus D.P."/>
            <person name="Krause L."/>
        </authorList>
    </citation>
    <scope>NUCLEOTIDE SEQUENCE [LARGE SCALE GENOMIC DNA]</scope>
    <source>
        <strain evidence="4 5">IND2009</strain>
    </source>
</reference>
<accession>A0A5J4NK79</accession>
<evidence type="ECO:0000313" key="4">
    <source>
        <dbReference type="EMBL" id="KAA3675861.1"/>
    </source>
</evidence>
<evidence type="ECO:0000259" key="3">
    <source>
        <dbReference type="PROSITE" id="PS50015"/>
    </source>
</evidence>